<evidence type="ECO:0000313" key="2">
    <source>
        <dbReference type="Proteomes" id="UP000292235"/>
    </source>
</evidence>
<evidence type="ECO:0008006" key="3">
    <source>
        <dbReference type="Google" id="ProtNLM"/>
    </source>
</evidence>
<dbReference type="GO" id="GO:0003824">
    <property type="term" value="F:catalytic activity"/>
    <property type="evidence" value="ECO:0007669"/>
    <property type="project" value="InterPro"/>
</dbReference>
<dbReference type="Proteomes" id="UP000292235">
    <property type="component" value="Chromosome"/>
</dbReference>
<dbReference type="GO" id="GO:0006281">
    <property type="term" value="P:DNA repair"/>
    <property type="evidence" value="ECO:0007669"/>
    <property type="project" value="InterPro"/>
</dbReference>
<dbReference type="RefSeq" id="WP_131098620.1">
    <property type="nucleotide sequence ID" value="NZ_CP036455.1"/>
</dbReference>
<dbReference type="InterPro" id="IPR011257">
    <property type="entry name" value="DNA_glycosylase"/>
</dbReference>
<sequence length="217" mass="23328">MAAKREKDIAQQVLGEVGTTMAAEAGIRLDDKPAPLWQLLVLVNLASTRISADIAVAAAKELNKAGGTTPSGMAGLSWQERVDALGRGHYVRYDESTASRLGECAEFAGERYGGDLRKLADEADGKRTRLSKGLQEFKGVGPTGADIFCREAQQVWPWLRPYIDKLARKGADRVGLPTSAEGLGELVSGDDMAAFCAGLVRIARQDELAERIREKAA</sequence>
<dbReference type="KEGG" id="strr:EKD16_13295"/>
<accession>A0A4P6Q516</accession>
<reference evidence="1 2" key="1">
    <citation type="submission" date="2019-02" db="EMBL/GenBank/DDBJ databases">
        <authorList>
            <person name="Khodamoradi S."/>
            <person name="Hahnke R.L."/>
            <person name="Kaempfer P."/>
            <person name="Schumann P."/>
            <person name="Rohde M."/>
            <person name="Steinert M."/>
            <person name="Luzhetskyy A."/>
            <person name="Wink J."/>
            <person name="Ruckert C."/>
        </authorList>
    </citation>
    <scope>NUCLEOTIDE SEQUENCE [LARGE SCALE GENOMIC DNA]</scope>
    <source>
        <strain evidence="1 2">M2</strain>
    </source>
</reference>
<evidence type="ECO:0000313" key="1">
    <source>
        <dbReference type="EMBL" id="QBI54441.1"/>
    </source>
</evidence>
<proteinExistence type="predicted"/>
<dbReference type="EMBL" id="CP036455">
    <property type="protein sequence ID" value="QBI54441.1"/>
    <property type="molecule type" value="Genomic_DNA"/>
</dbReference>
<dbReference type="AlphaFoldDB" id="A0A4P6Q516"/>
<dbReference type="SUPFAM" id="SSF48150">
    <property type="entry name" value="DNA-glycosylase"/>
    <property type="match status" value="1"/>
</dbReference>
<organism evidence="1 2">
    <name type="scientific">Streptomonospora litoralis</name>
    <dbReference type="NCBI Taxonomy" id="2498135"/>
    <lineage>
        <taxon>Bacteria</taxon>
        <taxon>Bacillati</taxon>
        <taxon>Actinomycetota</taxon>
        <taxon>Actinomycetes</taxon>
        <taxon>Streptosporangiales</taxon>
        <taxon>Nocardiopsidaceae</taxon>
        <taxon>Streptomonospora</taxon>
    </lineage>
</organism>
<protein>
    <recommendedName>
        <fullName evidence="3">Endonuclease</fullName>
    </recommendedName>
</protein>
<dbReference type="OrthoDB" id="3078554at2"/>
<keyword evidence="2" id="KW-1185">Reference proteome</keyword>
<gene>
    <name evidence="1" type="ORF">EKD16_13295</name>
</gene>
<name>A0A4P6Q516_9ACTN</name>